<evidence type="ECO:0000313" key="2">
    <source>
        <dbReference type="Proteomes" id="UP000588806"/>
    </source>
</evidence>
<keyword evidence="2" id="KW-1185">Reference proteome</keyword>
<proteinExistence type="predicted"/>
<dbReference type="Proteomes" id="UP000588806">
    <property type="component" value="Unassembled WGS sequence"/>
</dbReference>
<reference evidence="1 2" key="2">
    <citation type="submission" date="2020-06" db="EMBL/GenBank/DDBJ databases">
        <title>Halomonas songnenensis sp. nov., a moderately halophilic bacterium isolated from saline and alkaline soils.</title>
        <authorList>
            <person name="Jiang J."/>
            <person name="Pan Y."/>
        </authorList>
    </citation>
    <scope>NUCLEOTIDE SEQUENCE [LARGE SCALE GENOMIC DNA]</scope>
    <source>
        <strain evidence="1 2">TBZ9</strain>
    </source>
</reference>
<dbReference type="AlphaFoldDB" id="A0A7Y3TW83"/>
<evidence type="ECO:0000313" key="1">
    <source>
        <dbReference type="EMBL" id="NOG30577.1"/>
    </source>
</evidence>
<gene>
    <name evidence="1" type="ORF">HLB35_00175</name>
</gene>
<comment type="caution">
    <text evidence="1">The sequence shown here is derived from an EMBL/GenBank/DDBJ whole genome shotgun (WGS) entry which is preliminary data.</text>
</comment>
<dbReference type="RefSeq" id="WP_171701033.1">
    <property type="nucleotide sequence ID" value="NZ_JABFHI010000001.1"/>
</dbReference>
<protein>
    <submittedName>
        <fullName evidence="1">Uncharacterized protein</fullName>
    </submittedName>
</protein>
<name>A0A7Y3TW83_9GAMM</name>
<accession>A0A7Y3TW83</accession>
<organism evidence="1 2">
    <name type="scientific">Vreelandella azerica</name>
    <dbReference type="NCBI Taxonomy" id="2732867"/>
    <lineage>
        <taxon>Bacteria</taxon>
        <taxon>Pseudomonadati</taxon>
        <taxon>Pseudomonadota</taxon>
        <taxon>Gammaproteobacteria</taxon>
        <taxon>Oceanospirillales</taxon>
        <taxon>Halomonadaceae</taxon>
        <taxon>Vreelandella</taxon>
    </lineage>
</organism>
<sequence>MADLVAEAADYKPRKARQQVVNYLDRSVLQSIESNLLPAVDDLDHLIASESKNAIRRRKEALLKLQQELSEKVIDWAEELKDRGDRALLATRINTLITDRLTIELRHSVESFLENVDTILVQVEENDIGSFEDIEIEYSKVSGRAKQAAASAGGAVAGAAAGSVFGPVGTVVGGALGGLLGGAGGQYLVETEIVKEKVGVDATQAIEETLKKLDQKLPSFVKRTFEPWDEALNEMKRSSRKIRSEIQIFEQSLNDAKEYI</sequence>
<reference evidence="1 2" key="1">
    <citation type="submission" date="2020-05" db="EMBL/GenBank/DDBJ databases">
        <authorList>
            <person name="Ruan W."/>
            <person name="Jeon C.O."/>
            <person name="Chun B.H."/>
        </authorList>
    </citation>
    <scope>NUCLEOTIDE SEQUENCE [LARGE SCALE GENOMIC DNA]</scope>
    <source>
        <strain evidence="1 2">TBZ9</strain>
    </source>
</reference>
<dbReference type="EMBL" id="JABFHI010000001">
    <property type="protein sequence ID" value="NOG30577.1"/>
    <property type="molecule type" value="Genomic_DNA"/>
</dbReference>